<dbReference type="SUPFAM" id="SSF53738">
    <property type="entry name" value="Phosphoglucomutase, first 3 domains"/>
    <property type="match status" value="3"/>
</dbReference>
<feature type="domain" description="Alpha-D-phosphohexomutase C-terminal" evidence="6">
    <location>
        <begin position="556"/>
        <end position="590"/>
    </location>
</feature>
<protein>
    <submittedName>
        <fullName evidence="9">Phosphoacetylglucosamine mutase</fullName>
    </submittedName>
</protein>
<dbReference type="Pfam" id="PF00408">
    <property type="entry name" value="PGM_PMM_IV"/>
    <property type="match status" value="1"/>
</dbReference>
<evidence type="ECO:0000259" key="8">
    <source>
        <dbReference type="Pfam" id="PF21404"/>
    </source>
</evidence>
<dbReference type="Proteomes" id="UP001153069">
    <property type="component" value="Unassembled WGS sequence"/>
</dbReference>
<organism evidence="9 10">
    <name type="scientific">Seminavis robusta</name>
    <dbReference type="NCBI Taxonomy" id="568900"/>
    <lineage>
        <taxon>Eukaryota</taxon>
        <taxon>Sar</taxon>
        <taxon>Stramenopiles</taxon>
        <taxon>Ochrophyta</taxon>
        <taxon>Bacillariophyta</taxon>
        <taxon>Bacillariophyceae</taxon>
        <taxon>Bacillariophycidae</taxon>
        <taxon>Naviculales</taxon>
        <taxon>Naviculaceae</taxon>
        <taxon>Seminavis</taxon>
    </lineage>
</organism>
<evidence type="ECO:0000256" key="3">
    <source>
        <dbReference type="ARBA" id="ARBA00022723"/>
    </source>
</evidence>
<dbReference type="Pfam" id="PF21404">
    <property type="entry name" value="AMG1_III"/>
    <property type="match status" value="1"/>
</dbReference>
<dbReference type="GO" id="GO:0046872">
    <property type="term" value="F:metal ion binding"/>
    <property type="evidence" value="ECO:0007669"/>
    <property type="project" value="UniProtKB-KW"/>
</dbReference>
<dbReference type="PANTHER" id="PTHR45955">
    <property type="entry name" value="PHOSPHOACETYLGLUCOSAMINE MUTASE"/>
    <property type="match status" value="1"/>
</dbReference>
<evidence type="ECO:0000313" key="9">
    <source>
        <dbReference type="EMBL" id="CAB9497693.1"/>
    </source>
</evidence>
<dbReference type="AlphaFoldDB" id="A0A9N8H0P0"/>
<evidence type="ECO:0000256" key="4">
    <source>
        <dbReference type="ARBA" id="ARBA00022842"/>
    </source>
</evidence>
<dbReference type="InterPro" id="IPR036900">
    <property type="entry name" value="A-D-PHexomutase_C_sf"/>
</dbReference>
<feature type="domain" description="Alpha-D-phosphohexomutase alpha/beta/alpha" evidence="7">
    <location>
        <begin position="77"/>
        <end position="105"/>
    </location>
</feature>
<sequence>MISLHPQVLSPNDDTSPSEVLRLLEKYPPRLPRYAYGTAGFRYDATVMDAVLVRVAVFCAWWYPQLQAGNGTAPETIGIMVTASHNDESYNGVKLVAPNGEILADPIVQGQLTDWVNSDSTESNQAGSKHPIRVWIEQQSTNTKSPPTCIIHIGHDTRSHSPSLTELAVKTIRALGGQVIHHGVATTPLLHHAVFHQNPQRVPSMIPIRPDAVGYYQLLSWSYLALLQTAAAQDSNSNTTKRLVVDCACGVGYPSVKLFQSTLQGVISPTCPAAPTEFYCINGPTHGPLNENCGSEHVQKSMAAPQWYRDESNSDALPWEYCAAVDGDADRIVFFHKNSHEFFLLDGDKITVLICEFLQAQVAALKQACQEQQQQGGNINNSMGQLTLGAVQTAYANGASTKYLKNILGSDNVLIAKTGVQHVHHAAKSFDIGVYFEANGHGTVVFGPQFYSYIAQAEALFMAAESPRPLSLQRLRVLPALINQAVGDAVSDLLLVDAILHIKGWDLKAWNQLYSDMPSRMSKLKVTDRNVVKTNENDTICLAPENVQEELNAAMKEWNGRCFVRASGTEDVVRVYAEAETRDAADQLSAKAEYIVHTLCGGVGDPPKFPASRM</sequence>
<dbReference type="Gene3D" id="3.30.310.50">
    <property type="entry name" value="Alpha-D-phosphohexomutase, C-terminal domain"/>
    <property type="match status" value="1"/>
</dbReference>
<keyword evidence="4" id="KW-0460">Magnesium</keyword>
<evidence type="ECO:0000256" key="5">
    <source>
        <dbReference type="ARBA" id="ARBA00023235"/>
    </source>
</evidence>
<feature type="domain" description="Alpha-D-phosphohexomutase alpha/beta/alpha" evidence="7">
    <location>
        <begin position="149"/>
        <end position="198"/>
    </location>
</feature>
<dbReference type="InterPro" id="IPR005843">
    <property type="entry name" value="A-D-PHexomutase_C"/>
</dbReference>
<dbReference type="Gene3D" id="3.40.120.10">
    <property type="entry name" value="Alpha-D-Glucose-1,6-Bisphosphate, subunit A, domain 3"/>
    <property type="match status" value="2"/>
</dbReference>
<keyword evidence="3" id="KW-0479">Metal-binding</keyword>
<comment type="caution">
    <text evidence="9">The sequence shown here is derived from an EMBL/GenBank/DDBJ whole genome shotgun (WGS) entry which is preliminary data.</text>
</comment>
<keyword evidence="10" id="KW-1185">Reference proteome</keyword>
<name>A0A9N8H0P0_9STRA</name>
<dbReference type="OrthoDB" id="1928at2759"/>
<comment type="similarity">
    <text evidence="2">Belongs to the phosphohexose mutase family.</text>
</comment>
<reference evidence="9" key="1">
    <citation type="submission" date="2020-06" db="EMBL/GenBank/DDBJ databases">
        <authorList>
            <consortium name="Plant Systems Biology data submission"/>
        </authorList>
    </citation>
    <scope>NUCLEOTIDE SEQUENCE</scope>
    <source>
        <strain evidence="9">D6</strain>
    </source>
</reference>
<dbReference type="InterPro" id="IPR049022">
    <property type="entry name" value="AMG1_III"/>
</dbReference>
<evidence type="ECO:0000313" key="10">
    <source>
        <dbReference type="Proteomes" id="UP001153069"/>
    </source>
</evidence>
<dbReference type="GO" id="GO:0005975">
    <property type="term" value="P:carbohydrate metabolic process"/>
    <property type="evidence" value="ECO:0007669"/>
    <property type="project" value="InterPro"/>
</dbReference>
<dbReference type="InterPro" id="IPR016055">
    <property type="entry name" value="A-D-PHexomutase_a/b/a-I/II/III"/>
</dbReference>
<dbReference type="EMBL" id="CAICTM010000024">
    <property type="protein sequence ID" value="CAB9497693.1"/>
    <property type="molecule type" value="Genomic_DNA"/>
</dbReference>
<keyword evidence="5" id="KW-0413">Isomerase</keyword>
<proteinExistence type="inferred from homology"/>
<dbReference type="GO" id="GO:0004610">
    <property type="term" value="F:phosphoacetylglucosamine mutase activity"/>
    <property type="evidence" value="ECO:0007669"/>
    <property type="project" value="TreeGrafter"/>
</dbReference>
<evidence type="ECO:0000256" key="2">
    <source>
        <dbReference type="ARBA" id="ARBA00010231"/>
    </source>
</evidence>
<dbReference type="GO" id="GO:0006048">
    <property type="term" value="P:UDP-N-acetylglucosamine biosynthetic process"/>
    <property type="evidence" value="ECO:0007669"/>
    <property type="project" value="TreeGrafter"/>
</dbReference>
<evidence type="ECO:0000259" key="6">
    <source>
        <dbReference type="Pfam" id="PF00408"/>
    </source>
</evidence>
<dbReference type="Pfam" id="PF02878">
    <property type="entry name" value="PGM_PMM_I"/>
    <property type="match status" value="2"/>
</dbReference>
<accession>A0A9N8H0P0</accession>
<evidence type="ECO:0000256" key="1">
    <source>
        <dbReference type="ARBA" id="ARBA00001946"/>
    </source>
</evidence>
<dbReference type="FunFam" id="3.30.310.50:FF:000003">
    <property type="entry name" value="Phosphoacetylglucosamine mutase"/>
    <property type="match status" value="1"/>
</dbReference>
<gene>
    <name evidence="9" type="ORF">SEMRO_24_G016370.1</name>
</gene>
<dbReference type="PANTHER" id="PTHR45955:SF1">
    <property type="entry name" value="PHOSPHOACETYLGLUCOSAMINE MUTASE"/>
    <property type="match status" value="1"/>
</dbReference>
<evidence type="ECO:0000259" key="7">
    <source>
        <dbReference type="Pfam" id="PF02878"/>
    </source>
</evidence>
<dbReference type="SUPFAM" id="SSF55957">
    <property type="entry name" value="Phosphoglucomutase, C-terminal domain"/>
    <property type="match status" value="1"/>
</dbReference>
<dbReference type="InterPro" id="IPR005844">
    <property type="entry name" value="A-D-PHexomutase_a/b/a-I"/>
</dbReference>
<comment type="cofactor">
    <cofactor evidence="1">
        <name>Mg(2+)</name>
        <dbReference type="ChEBI" id="CHEBI:18420"/>
    </cofactor>
</comment>
<feature type="domain" description="Phosphoacetylglucosamine mutase AMG1" evidence="8">
    <location>
        <begin position="346"/>
        <end position="505"/>
    </location>
</feature>